<dbReference type="InterPro" id="IPR005410">
    <property type="entry name" value="2pore_dom_K_chnl_THIK"/>
</dbReference>
<evidence type="ECO:0000256" key="5">
    <source>
        <dbReference type="ARBA" id="ARBA00022826"/>
    </source>
</evidence>
<keyword evidence="5" id="KW-0630">Potassium</keyword>
<dbReference type="GO" id="GO:0005886">
    <property type="term" value="C:plasma membrane"/>
    <property type="evidence" value="ECO:0007669"/>
    <property type="project" value="UniProtKB-SubCell"/>
</dbReference>
<keyword evidence="7" id="KW-1133">Transmembrane helix</keyword>
<name>A0A485N180_LYNPA</name>
<keyword evidence="9" id="KW-1185">Reference proteome</keyword>
<keyword evidence="3" id="KW-1003">Cell membrane</keyword>
<protein>
    <submittedName>
        <fullName evidence="8">Potassium channel subfamily k</fullName>
    </submittedName>
</protein>
<dbReference type="SUPFAM" id="SSF81324">
    <property type="entry name" value="Voltage-gated potassium channels"/>
    <property type="match status" value="1"/>
</dbReference>
<evidence type="ECO:0000256" key="2">
    <source>
        <dbReference type="ARBA" id="ARBA00006666"/>
    </source>
</evidence>
<evidence type="ECO:0000256" key="7">
    <source>
        <dbReference type="SAM" id="Phobius"/>
    </source>
</evidence>
<gene>
    <name evidence="8" type="ORF">LYPA_23C018244</name>
</gene>
<dbReference type="PRINTS" id="PR01588">
    <property type="entry name" value="THIKCHANNEL"/>
</dbReference>
<dbReference type="EMBL" id="CAAGRJ010006013">
    <property type="protein sequence ID" value="VFV23882.1"/>
    <property type="molecule type" value="Genomic_DNA"/>
</dbReference>
<keyword evidence="5" id="KW-0631">Potassium channel</keyword>
<comment type="subcellular location">
    <subcellularLocation>
        <location evidence="1">Cell membrane</location>
        <topology evidence="1">Multi-pass membrane protein</topology>
    </subcellularLocation>
</comment>
<accession>A0A485N180</accession>
<reference evidence="8 9" key="1">
    <citation type="submission" date="2019-01" db="EMBL/GenBank/DDBJ databases">
        <authorList>
            <person name="Alioto T."/>
            <person name="Alioto T."/>
        </authorList>
    </citation>
    <scope>NUCLEOTIDE SEQUENCE [LARGE SCALE GENOMIC DNA]</scope>
</reference>
<dbReference type="Gene3D" id="1.10.287.70">
    <property type="match status" value="1"/>
</dbReference>
<comment type="catalytic activity">
    <reaction evidence="6">
        <text>K(+)(in) = K(+)(out)</text>
        <dbReference type="Rhea" id="RHEA:29463"/>
        <dbReference type="ChEBI" id="CHEBI:29103"/>
    </reaction>
</comment>
<evidence type="ECO:0000256" key="6">
    <source>
        <dbReference type="ARBA" id="ARBA00034430"/>
    </source>
</evidence>
<keyword evidence="8" id="KW-0407">Ion channel</keyword>
<keyword evidence="8" id="KW-0406">Ion transport</keyword>
<keyword evidence="7" id="KW-0472">Membrane</keyword>
<evidence type="ECO:0000313" key="9">
    <source>
        <dbReference type="Proteomes" id="UP000386466"/>
    </source>
</evidence>
<organism evidence="8 9">
    <name type="scientific">Lynx pardinus</name>
    <name type="common">Iberian lynx</name>
    <name type="synonym">Felis pardina</name>
    <dbReference type="NCBI Taxonomy" id="191816"/>
    <lineage>
        <taxon>Eukaryota</taxon>
        <taxon>Metazoa</taxon>
        <taxon>Chordata</taxon>
        <taxon>Craniata</taxon>
        <taxon>Vertebrata</taxon>
        <taxon>Euteleostomi</taxon>
        <taxon>Mammalia</taxon>
        <taxon>Eutheria</taxon>
        <taxon>Laurasiatheria</taxon>
        <taxon>Carnivora</taxon>
        <taxon>Feliformia</taxon>
        <taxon>Felidae</taxon>
        <taxon>Felinae</taxon>
        <taxon>Lynx</taxon>
    </lineage>
</organism>
<proteinExistence type="inferred from homology"/>
<dbReference type="GO" id="GO:0005267">
    <property type="term" value="F:potassium channel activity"/>
    <property type="evidence" value="ECO:0007669"/>
    <property type="project" value="UniProtKB-KW"/>
</dbReference>
<keyword evidence="8" id="KW-0813">Transport</keyword>
<keyword evidence="7" id="KW-0812">Transmembrane</keyword>
<comment type="similarity">
    <text evidence="2">Belongs to the two pore domain potassium channel (TC 1.A.1.8) family.</text>
</comment>
<evidence type="ECO:0000256" key="3">
    <source>
        <dbReference type="ARBA" id="ARBA00022475"/>
    </source>
</evidence>
<evidence type="ECO:0000256" key="1">
    <source>
        <dbReference type="ARBA" id="ARBA00004651"/>
    </source>
</evidence>
<dbReference type="AlphaFoldDB" id="A0A485N180"/>
<dbReference type="Proteomes" id="UP000386466">
    <property type="component" value="Unassembled WGS sequence"/>
</dbReference>
<keyword evidence="4" id="KW-0633">Potassium transport</keyword>
<evidence type="ECO:0000256" key="4">
    <source>
        <dbReference type="ARBA" id="ARBA00022538"/>
    </source>
</evidence>
<sequence length="431" mass="46600">MSSRSPRPPPRRCRRRLPRPSCCCCCCRRSHLNEDTGRFVLLAALIGLYLVAGATVFSALESPGEAEARARWGATLRNFSAAHGVAEPELRAFLRHYEAALAAGVRADALRPRWDFPGAFYFVGTVVSTIVWHDHPRDGRREGLPHRLRAVRLRRNHPVLQPLPGAHHLSAGLHHARLQGAPVAPQRPAARHLPPRLGALGGRLPGGLEALGVPRAADPGPVRRAAVVLRLGHVHQRGGLGLRGLALLLLRHLQHHRLRGLGEQPARRLPEPGALPPGQLPLHPARRVLHLLALQRHLHPHQAGAQLDAAQAELPCRCCARCCPAPGAPLARRNAITPGSRLRRRLAALGADPAARDSDAEGRRLSGELISMRDLTASNKVSLALLQKQLSETANGYPRSVCVNTRQNGFSGGVGALGIMNNRLAETSASR</sequence>
<evidence type="ECO:0000313" key="8">
    <source>
        <dbReference type="EMBL" id="VFV23882.1"/>
    </source>
</evidence>
<feature type="transmembrane region" description="Helical" evidence="7">
    <location>
        <begin position="39"/>
        <end position="60"/>
    </location>
</feature>